<evidence type="ECO:0000313" key="2">
    <source>
        <dbReference type="Proteomes" id="UP001286313"/>
    </source>
</evidence>
<dbReference type="Proteomes" id="UP001286313">
    <property type="component" value="Unassembled WGS sequence"/>
</dbReference>
<dbReference type="EMBL" id="JAWQEG010001771">
    <property type="protein sequence ID" value="KAK3876813.1"/>
    <property type="molecule type" value="Genomic_DNA"/>
</dbReference>
<gene>
    <name evidence="1" type="ORF">Pcinc_018431</name>
</gene>
<sequence>MTGDGTCEAERVMLLLEVRMAIGTNETSESRWERWVRRVGAREAGEVDEYVKTSSLSPAHLHYHPPLDKMKPRS</sequence>
<accession>A0AAE1FS40</accession>
<keyword evidence="2" id="KW-1185">Reference proteome</keyword>
<protein>
    <submittedName>
        <fullName evidence="1">Uncharacterized protein</fullName>
    </submittedName>
</protein>
<comment type="caution">
    <text evidence="1">The sequence shown here is derived from an EMBL/GenBank/DDBJ whole genome shotgun (WGS) entry which is preliminary data.</text>
</comment>
<dbReference type="AlphaFoldDB" id="A0AAE1FS40"/>
<proteinExistence type="predicted"/>
<evidence type="ECO:0000313" key="1">
    <source>
        <dbReference type="EMBL" id="KAK3876813.1"/>
    </source>
</evidence>
<name>A0AAE1FS40_PETCI</name>
<reference evidence="1" key="1">
    <citation type="submission" date="2023-10" db="EMBL/GenBank/DDBJ databases">
        <title>Genome assemblies of two species of porcelain crab, Petrolisthes cinctipes and Petrolisthes manimaculis (Anomura: Porcellanidae).</title>
        <authorList>
            <person name="Angst P."/>
        </authorList>
    </citation>
    <scope>NUCLEOTIDE SEQUENCE</scope>
    <source>
        <strain evidence="1">PB745_01</strain>
        <tissue evidence="1">Gill</tissue>
    </source>
</reference>
<organism evidence="1 2">
    <name type="scientific">Petrolisthes cinctipes</name>
    <name type="common">Flat porcelain crab</name>
    <dbReference type="NCBI Taxonomy" id="88211"/>
    <lineage>
        <taxon>Eukaryota</taxon>
        <taxon>Metazoa</taxon>
        <taxon>Ecdysozoa</taxon>
        <taxon>Arthropoda</taxon>
        <taxon>Crustacea</taxon>
        <taxon>Multicrustacea</taxon>
        <taxon>Malacostraca</taxon>
        <taxon>Eumalacostraca</taxon>
        <taxon>Eucarida</taxon>
        <taxon>Decapoda</taxon>
        <taxon>Pleocyemata</taxon>
        <taxon>Anomura</taxon>
        <taxon>Galatheoidea</taxon>
        <taxon>Porcellanidae</taxon>
        <taxon>Petrolisthes</taxon>
    </lineage>
</organism>